<evidence type="ECO:0000259" key="1">
    <source>
        <dbReference type="Pfam" id="PF06032"/>
    </source>
</evidence>
<dbReference type="Pfam" id="PF06032">
    <property type="entry name" value="S-Me-THD_N"/>
    <property type="match status" value="1"/>
</dbReference>
<evidence type="ECO:0000259" key="2">
    <source>
        <dbReference type="Pfam" id="PF20906"/>
    </source>
</evidence>
<organism evidence="3 4">
    <name type="scientific">Devosia ginsengisoli</name>
    <dbReference type="NCBI Taxonomy" id="400770"/>
    <lineage>
        <taxon>Bacteria</taxon>
        <taxon>Pseudomonadati</taxon>
        <taxon>Pseudomonadota</taxon>
        <taxon>Alphaproteobacteria</taxon>
        <taxon>Hyphomicrobiales</taxon>
        <taxon>Devosiaceae</taxon>
        <taxon>Devosia</taxon>
    </lineage>
</organism>
<dbReference type="KEGG" id="dea:FPZ08_01805"/>
<dbReference type="Proteomes" id="UP000315364">
    <property type="component" value="Chromosome"/>
</dbReference>
<evidence type="ECO:0000313" key="4">
    <source>
        <dbReference type="Proteomes" id="UP000315364"/>
    </source>
</evidence>
<dbReference type="Pfam" id="PF20906">
    <property type="entry name" value="S-Me-THD_C"/>
    <property type="match status" value="1"/>
</dbReference>
<gene>
    <name evidence="3" type="ORF">FPZ08_01805</name>
</gene>
<dbReference type="OrthoDB" id="7441206at2"/>
<dbReference type="Gene3D" id="2.40.390.10">
    <property type="entry name" value="CV3147-like"/>
    <property type="match status" value="1"/>
</dbReference>
<keyword evidence="4" id="KW-1185">Reference proteome</keyword>
<protein>
    <submittedName>
        <fullName evidence="3">DUF917 domain-containing protein</fullName>
    </submittedName>
</protein>
<feature type="domain" description="S-Me-THD N-terminal" evidence="1">
    <location>
        <begin position="9"/>
        <end position="145"/>
    </location>
</feature>
<dbReference type="RefSeq" id="WP_146288402.1">
    <property type="nucleotide sequence ID" value="NZ_CP042304.1"/>
</dbReference>
<reference evidence="3 4" key="1">
    <citation type="submission" date="2019-07" db="EMBL/GenBank/DDBJ databases">
        <title>Full genome sequence of Devosia sp. Gsoil 520.</title>
        <authorList>
            <person name="Im W.-T."/>
        </authorList>
    </citation>
    <scope>NUCLEOTIDE SEQUENCE [LARGE SCALE GENOMIC DNA]</scope>
    <source>
        <strain evidence="3 4">Gsoil 520</strain>
    </source>
</reference>
<dbReference type="EMBL" id="CP042304">
    <property type="protein sequence ID" value="QDZ09592.1"/>
    <property type="molecule type" value="Genomic_DNA"/>
</dbReference>
<evidence type="ECO:0000313" key="3">
    <source>
        <dbReference type="EMBL" id="QDZ09592.1"/>
    </source>
</evidence>
<name>A0A5B8LQ83_9HYPH</name>
<dbReference type="InterPro" id="IPR024071">
    <property type="entry name" value="S-Me-THD_C_sf"/>
</dbReference>
<proteinExistence type="predicted"/>
<dbReference type="SUPFAM" id="SSF160991">
    <property type="entry name" value="CV3147-like"/>
    <property type="match status" value="1"/>
</dbReference>
<dbReference type="InterPro" id="IPR048350">
    <property type="entry name" value="S-Me-THD-like_C"/>
</dbReference>
<dbReference type="Gene3D" id="3.40.1610.10">
    <property type="entry name" value="CV3147-like domain"/>
    <property type="match status" value="1"/>
</dbReference>
<dbReference type="InterPro" id="IPR010318">
    <property type="entry name" value="S-Me-THD_N"/>
</dbReference>
<accession>A0A5B8LQ83</accession>
<dbReference type="InterPro" id="IPR027479">
    <property type="entry name" value="S-Me-THD_N_sf"/>
</dbReference>
<dbReference type="AlphaFoldDB" id="A0A5B8LQ83"/>
<feature type="domain" description="S-Me-THD-like C-terminal" evidence="2">
    <location>
        <begin position="175"/>
        <end position="329"/>
    </location>
</feature>
<sequence>MGRILTEKDVEAAVRGGSVYAAGGGGWADHGRMLGTAAVRIGQPELVDIEELDADDWVATAAAIGAPASTTPWEMRGVDYIKAVQLLQDALGEKLSGLMIGQNGKSSTLNGWLPAAALGLKVVDAVGDIRAHPTGDMGSIGMAGSPEQMIQTAVGGNREENRYIELVTRGATAKVSPILRTAADMSGGFIASCRNPLRASYVKQHAALGGISLALKLGEAMIAAEGKGPGKMIDAIVETTGGVILTKGYITDIDVTYTKEAFDIGRITVGEGDNATTLHVMNEYMAVEDAGGTRLATFPDVLTTLDAAGQALSVGQLGRGMYVFVLHVPKTGIPLSSSVLDPAVYPFVEERMGIELAKYALESVTQEAGPSTVSPRP</sequence>